<gene>
    <name evidence="9" type="ORF">QRT04_05060</name>
</gene>
<reference evidence="9 10" key="1">
    <citation type="submission" date="2023-06" db="EMBL/GenBank/DDBJ databases">
        <title>Cellulomonas sp. MW4 Whole genome sequence.</title>
        <authorList>
            <person name="Park S."/>
        </authorList>
    </citation>
    <scope>NUCLEOTIDE SEQUENCE [LARGE SCALE GENOMIC DNA]</scope>
    <source>
        <strain evidence="9 10">MW4</strain>
    </source>
</reference>
<evidence type="ECO:0000313" key="10">
    <source>
        <dbReference type="Proteomes" id="UP001529338"/>
    </source>
</evidence>
<organism evidence="9 10">
    <name type="scientific">Cellulomonas alba</name>
    <dbReference type="NCBI Taxonomy" id="3053467"/>
    <lineage>
        <taxon>Bacteria</taxon>
        <taxon>Bacillati</taxon>
        <taxon>Actinomycetota</taxon>
        <taxon>Actinomycetes</taxon>
        <taxon>Micrococcales</taxon>
        <taxon>Cellulomonadaceae</taxon>
        <taxon>Cellulomonas</taxon>
    </lineage>
</organism>
<comment type="subcellular location">
    <subcellularLocation>
        <location evidence="1 7">Cell membrane</location>
        <topology evidence="1 7">Multi-pass membrane protein</topology>
    </subcellularLocation>
</comment>
<keyword evidence="3 7" id="KW-1003">Cell membrane</keyword>
<evidence type="ECO:0000256" key="5">
    <source>
        <dbReference type="ARBA" id="ARBA00022989"/>
    </source>
</evidence>
<evidence type="ECO:0000256" key="3">
    <source>
        <dbReference type="ARBA" id="ARBA00022475"/>
    </source>
</evidence>
<dbReference type="Pfam" id="PF09335">
    <property type="entry name" value="VTT_dom"/>
    <property type="match status" value="1"/>
</dbReference>
<evidence type="ECO:0000256" key="7">
    <source>
        <dbReference type="RuleBase" id="RU367016"/>
    </source>
</evidence>
<evidence type="ECO:0000313" key="9">
    <source>
        <dbReference type="EMBL" id="MDM7854295.1"/>
    </source>
</evidence>
<accession>A0ABT7SDP2</accession>
<feature type="transmembrane region" description="Helical" evidence="7">
    <location>
        <begin position="136"/>
        <end position="161"/>
    </location>
</feature>
<evidence type="ECO:0000256" key="6">
    <source>
        <dbReference type="ARBA" id="ARBA00023136"/>
    </source>
</evidence>
<protein>
    <submittedName>
        <fullName evidence="9">DedA family protein</fullName>
    </submittedName>
</protein>
<proteinExistence type="inferred from homology"/>
<dbReference type="RefSeq" id="WP_289453994.1">
    <property type="nucleotide sequence ID" value="NZ_JAUCGQ010000001.1"/>
</dbReference>
<dbReference type="InterPro" id="IPR032816">
    <property type="entry name" value="VTT_dom"/>
</dbReference>
<evidence type="ECO:0000256" key="2">
    <source>
        <dbReference type="ARBA" id="ARBA00010792"/>
    </source>
</evidence>
<feature type="transmembrane region" description="Helical" evidence="7">
    <location>
        <begin position="5"/>
        <end position="24"/>
    </location>
</feature>
<dbReference type="Proteomes" id="UP001529338">
    <property type="component" value="Unassembled WGS sequence"/>
</dbReference>
<keyword evidence="4 7" id="KW-0812">Transmembrane</keyword>
<dbReference type="PANTHER" id="PTHR30353">
    <property type="entry name" value="INNER MEMBRANE PROTEIN DEDA-RELATED"/>
    <property type="match status" value="1"/>
</dbReference>
<evidence type="ECO:0000256" key="1">
    <source>
        <dbReference type="ARBA" id="ARBA00004651"/>
    </source>
</evidence>
<feature type="transmembrane region" description="Helical" evidence="7">
    <location>
        <begin position="36"/>
        <end position="64"/>
    </location>
</feature>
<keyword evidence="5 7" id="KW-1133">Transmembrane helix</keyword>
<evidence type="ECO:0000259" key="8">
    <source>
        <dbReference type="Pfam" id="PF09335"/>
    </source>
</evidence>
<comment type="caution">
    <text evidence="9">The sequence shown here is derived from an EMBL/GenBank/DDBJ whole genome shotgun (WGS) entry which is preliminary data.</text>
</comment>
<feature type="transmembrane region" description="Helical" evidence="7">
    <location>
        <begin position="167"/>
        <end position="188"/>
    </location>
</feature>
<dbReference type="PANTHER" id="PTHR30353:SF0">
    <property type="entry name" value="TRANSMEMBRANE PROTEIN"/>
    <property type="match status" value="1"/>
</dbReference>
<dbReference type="InterPro" id="IPR032818">
    <property type="entry name" value="DedA-like"/>
</dbReference>
<sequence length="216" mass="22961">MEHWALALGSSPWIFVVLYVFTTIDGFFPPLPSESIVIALAALSVSTGSPNLALVVLVAAAGAFTGDQIAYTIGTRIHVHENRFLQGARAKAAVDWAERALENRGASFIFAARYIPVGRVAVNMTAGALRYPRRRFVGLTACAAVVWALYGALIGISAGAWLKNHPFVAVGVGVVAGILMGLLVDTVLRHWPAIRARFGARERPPVTDGSRSGPDA</sequence>
<comment type="similarity">
    <text evidence="2 7">Belongs to the DedA family.</text>
</comment>
<keyword evidence="6 7" id="KW-0472">Membrane</keyword>
<keyword evidence="10" id="KW-1185">Reference proteome</keyword>
<evidence type="ECO:0000256" key="4">
    <source>
        <dbReference type="ARBA" id="ARBA00022692"/>
    </source>
</evidence>
<name>A0ABT7SDP2_9CELL</name>
<dbReference type="EMBL" id="JAUCGQ010000001">
    <property type="protein sequence ID" value="MDM7854295.1"/>
    <property type="molecule type" value="Genomic_DNA"/>
</dbReference>
<feature type="domain" description="VTT" evidence="8">
    <location>
        <begin position="31"/>
        <end position="155"/>
    </location>
</feature>